<keyword evidence="1" id="KW-0507">mRNA processing</keyword>
<dbReference type="FunFam" id="1.25.40.90:FF:000018">
    <property type="entry name" value="ENTH/VHS family protein isoform 1"/>
    <property type="match status" value="1"/>
</dbReference>
<feature type="region of interest" description="Disordered" evidence="2">
    <location>
        <begin position="431"/>
        <end position="452"/>
    </location>
</feature>
<feature type="domain" description="CID" evidence="4">
    <location>
        <begin position="86"/>
        <end position="222"/>
    </location>
</feature>
<feature type="compositionally biased region" description="Low complexity" evidence="2">
    <location>
        <begin position="219"/>
        <end position="238"/>
    </location>
</feature>
<keyword evidence="3" id="KW-0812">Transmembrane</keyword>
<feature type="region of interest" description="Disordered" evidence="2">
    <location>
        <begin position="546"/>
        <end position="565"/>
    </location>
</feature>
<feature type="compositionally biased region" description="Pro residues" evidence="2">
    <location>
        <begin position="614"/>
        <end position="627"/>
    </location>
</feature>
<evidence type="ECO:0000256" key="1">
    <source>
        <dbReference type="ARBA" id="ARBA00022664"/>
    </source>
</evidence>
<dbReference type="InterPro" id="IPR008942">
    <property type="entry name" value="ENTH_VHS"/>
</dbReference>
<dbReference type="SMART" id="SM00582">
    <property type="entry name" value="RPR"/>
    <property type="match status" value="1"/>
</dbReference>
<dbReference type="SUPFAM" id="SSF48464">
    <property type="entry name" value="ENTH/VHS domain"/>
    <property type="match status" value="1"/>
</dbReference>
<reference evidence="5 6" key="1">
    <citation type="submission" date="2016-09" db="EMBL/GenBank/DDBJ databases">
        <title>The draft genome of Dichanthelium oligosanthes: A C3 panicoid grass species.</title>
        <authorList>
            <person name="Studer A.J."/>
            <person name="Schnable J.C."/>
            <person name="Brutnell T.P."/>
        </authorList>
    </citation>
    <scope>NUCLEOTIDE SEQUENCE [LARGE SCALE GENOMIC DNA]</scope>
    <source>
        <strain evidence="6">cv. Kellogg 1175</strain>
        <tissue evidence="5">Leaf</tissue>
    </source>
</reference>
<dbReference type="AlphaFoldDB" id="A0A1E5VJG0"/>
<sequence>MAGAKADVDAETGDVGGGGAGGGGGGGGGSGGGGSFSEQRLVEKLNKLNSSAASIQSILYSVVTSSSCCLFLIAFIHLVLKVINPLVYMNLVYLNGNLVYVSQSYFVFLISYAALSQWCIFHRKRARRVVDTWEKQFNSATKDKKVSLLYLSNDILQNSKRKGGDYVHEFWRVLPGSLKHVYENGGEEGKKVVARLIGIWDERKVFGTRIESLKDDILGDNPDNNGNSNPSSNPSSNSKATRKDSSTVVKKLTVGGMPEKIVTAYQSVLDQHFDEDTALNKCTSTVGVLEKISKDIHDASTHGNKPASSLISDLQEQEATLKQCIGQLERVDVARISLINHLKGALSEQVLSPLFIIFQMFHLSYICLMLFNTICFLVSITGVEVARAEAERVIQLRQQLGGALVMSGTQSSSSLPMITSPEQTAAIMQGSGVRSTPQPQPLNPATSLPPPVSALGDESKRTAAAMADKLASLSGSALTSLISSLAAESMNGGSPSGEFSGGPPGFQIEKRPRLEKATQAGDIGAPPFFGQAPQVQQQIGVLPASLGGTQPPMPGPFPPPPPPPLPSLLPPLLQQFGQNTGGMMGMGGPFGMMAGSMPPPPPLSNILPAGFPGPSGPPPPPPLPPAQSQPQQQQSPQAPQQSPTSTGFFQTSGMGFFPPVQVQQSPSAQRQ</sequence>
<feature type="compositionally biased region" description="Pro residues" evidence="2">
    <location>
        <begin position="438"/>
        <end position="452"/>
    </location>
</feature>
<feature type="compositionally biased region" description="Low complexity" evidence="2">
    <location>
        <begin position="656"/>
        <end position="671"/>
    </location>
</feature>
<dbReference type="GO" id="GO:0000993">
    <property type="term" value="F:RNA polymerase II complex binding"/>
    <property type="evidence" value="ECO:0007669"/>
    <property type="project" value="TreeGrafter"/>
</dbReference>
<evidence type="ECO:0000313" key="6">
    <source>
        <dbReference type="Proteomes" id="UP000095767"/>
    </source>
</evidence>
<accession>A0A1E5VJG0</accession>
<dbReference type="GO" id="GO:0005634">
    <property type="term" value="C:nucleus"/>
    <property type="evidence" value="ECO:0007669"/>
    <property type="project" value="UniProtKB-ARBA"/>
</dbReference>
<proteinExistence type="predicted"/>
<feature type="region of interest" description="Disordered" evidence="2">
    <location>
        <begin position="1"/>
        <end position="34"/>
    </location>
</feature>
<keyword evidence="3" id="KW-1133">Transmembrane helix</keyword>
<evidence type="ECO:0000256" key="3">
    <source>
        <dbReference type="SAM" id="Phobius"/>
    </source>
</evidence>
<feature type="transmembrane region" description="Helical" evidence="3">
    <location>
        <begin position="100"/>
        <end position="121"/>
    </location>
</feature>
<dbReference type="InterPro" id="IPR006569">
    <property type="entry name" value="CID_dom"/>
</dbReference>
<gene>
    <name evidence="5" type="ORF">BAE44_0013734</name>
</gene>
<feature type="region of interest" description="Disordered" evidence="2">
    <location>
        <begin position="216"/>
        <end position="247"/>
    </location>
</feature>
<dbReference type="EMBL" id="LWDX02037674">
    <property type="protein sequence ID" value="OEL25246.1"/>
    <property type="molecule type" value="Genomic_DNA"/>
</dbReference>
<dbReference type="Pfam" id="PF04818">
    <property type="entry name" value="CID"/>
    <property type="match status" value="1"/>
</dbReference>
<dbReference type="CDD" id="cd16981">
    <property type="entry name" value="CID_RPRD_like"/>
    <property type="match status" value="1"/>
</dbReference>
<dbReference type="OrthoDB" id="10069473at2759"/>
<keyword evidence="6" id="KW-1185">Reference proteome</keyword>
<protein>
    <recommendedName>
        <fullName evidence="4">CID domain-containing protein</fullName>
    </recommendedName>
</protein>
<dbReference type="PANTHER" id="PTHR12460:SF37">
    <property type="entry name" value="EXPRESSED PROTEIN"/>
    <property type="match status" value="1"/>
</dbReference>
<keyword evidence="3" id="KW-0472">Membrane</keyword>
<feature type="compositionally biased region" description="Pro residues" evidence="2">
    <location>
        <begin position="551"/>
        <end position="565"/>
    </location>
</feature>
<feature type="compositionally biased region" description="Polar residues" evidence="2">
    <location>
        <begin position="644"/>
        <end position="653"/>
    </location>
</feature>
<comment type="caution">
    <text evidence="5">The sequence shown here is derived from an EMBL/GenBank/DDBJ whole genome shotgun (WGS) entry which is preliminary data.</text>
</comment>
<name>A0A1E5VJG0_9POAL</name>
<dbReference type="PANTHER" id="PTHR12460">
    <property type="entry name" value="CYCLIN-DEPENDENT KINASE INHIBITOR-RELATED PROTEIN"/>
    <property type="match status" value="1"/>
</dbReference>
<evidence type="ECO:0000259" key="4">
    <source>
        <dbReference type="PROSITE" id="PS51391"/>
    </source>
</evidence>
<evidence type="ECO:0000256" key="2">
    <source>
        <dbReference type="SAM" id="MobiDB-lite"/>
    </source>
</evidence>
<dbReference type="GO" id="GO:0031124">
    <property type="term" value="P:mRNA 3'-end processing"/>
    <property type="evidence" value="ECO:0007669"/>
    <property type="project" value="TreeGrafter"/>
</dbReference>
<feature type="transmembrane region" description="Helical" evidence="3">
    <location>
        <begin position="57"/>
        <end position="80"/>
    </location>
</feature>
<dbReference type="STRING" id="888268.A0A1E5VJG0"/>
<organism evidence="5 6">
    <name type="scientific">Dichanthelium oligosanthes</name>
    <dbReference type="NCBI Taxonomy" id="888268"/>
    <lineage>
        <taxon>Eukaryota</taxon>
        <taxon>Viridiplantae</taxon>
        <taxon>Streptophyta</taxon>
        <taxon>Embryophyta</taxon>
        <taxon>Tracheophyta</taxon>
        <taxon>Spermatophyta</taxon>
        <taxon>Magnoliopsida</taxon>
        <taxon>Liliopsida</taxon>
        <taxon>Poales</taxon>
        <taxon>Poaceae</taxon>
        <taxon>PACMAD clade</taxon>
        <taxon>Panicoideae</taxon>
        <taxon>Panicodae</taxon>
        <taxon>Paniceae</taxon>
        <taxon>Dichantheliinae</taxon>
        <taxon>Dichanthelium</taxon>
    </lineage>
</organism>
<dbReference type="Gene3D" id="1.25.40.90">
    <property type="match status" value="1"/>
</dbReference>
<evidence type="ECO:0000313" key="5">
    <source>
        <dbReference type="EMBL" id="OEL25246.1"/>
    </source>
</evidence>
<feature type="compositionally biased region" description="Low complexity" evidence="2">
    <location>
        <begin position="628"/>
        <end position="643"/>
    </location>
</feature>
<dbReference type="PROSITE" id="PS51391">
    <property type="entry name" value="CID"/>
    <property type="match status" value="1"/>
</dbReference>
<dbReference type="Proteomes" id="UP000095767">
    <property type="component" value="Unassembled WGS sequence"/>
</dbReference>
<feature type="region of interest" description="Disordered" evidence="2">
    <location>
        <begin position="594"/>
        <end position="671"/>
    </location>
</feature>
<feature type="compositionally biased region" description="Gly residues" evidence="2">
    <location>
        <begin position="14"/>
        <end position="34"/>
    </location>
</feature>